<dbReference type="InterPro" id="IPR055510">
    <property type="entry name" value="DUF7083"/>
</dbReference>
<evidence type="ECO:0000256" key="1">
    <source>
        <dbReference type="SAM" id="MobiDB-lite"/>
    </source>
</evidence>
<protein>
    <submittedName>
        <fullName evidence="5">E3 SUMO-protein ligase KIAA1586-like</fullName>
    </submittedName>
</protein>
<sequence length="215" mass="24729">MADVTFEAWNSRHEDIFTVDASSLNEPSKRRYACMKLIKNLREDFATYAGRANRECAKFKLSECNNNQFKCLIFVCGLQSPEDAFVRLKLLDKIEADSNCTIQTLTEEWKRLLNFRHDTKLIEEGRPTVHSIDAPQRPRRKPRDDVHRSYYQYENNSRNKIHPNQYKNPHKTPLHHAGTAATCTSSETALSLTMCAHNATLQDTKMASVPQQNVA</sequence>
<feature type="region of interest" description="Disordered" evidence="1">
    <location>
        <begin position="126"/>
        <end position="146"/>
    </location>
</feature>
<dbReference type="WBParaSite" id="HPBE_0000219601-mRNA-1">
    <property type="protein sequence ID" value="HPBE_0000219601-mRNA-1"/>
    <property type="gene ID" value="HPBE_0000219601"/>
</dbReference>
<dbReference type="Pfam" id="PF23309">
    <property type="entry name" value="DUF7083"/>
    <property type="match status" value="1"/>
</dbReference>
<reference evidence="5" key="2">
    <citation type="submission" date="2019-09" db="UniProtKB">
        <authorList>
            <consortium name="WormBaseParasite"/>
        </authorList>
    </citation>
    <scope>IDENTIFICATION</scope>
</reference>
<dbReference type="AlphaFoldDB" id="A0A183F7Q4"/>
<dbReference type="OrthoDB" id="8047340at2759"/>
<feature type="domain" description="DUF7083" evidence="2">
    <location>
        <begin position="3"/>
        <end position="51"/>
    </location>
</feature>
<reference evidence="3 4" key="1">
    <citation type="submission" date="2018-11" db="EMBL/GenBank/DDBJ databases">
        <authorList>
            <consortium name="Pathogen Informatics"/>
        </authorList>
    </citation>
    <scope>NUCLEOTIDE SEQUENCE [LARGE SCALE GENOMIC DNA]</scope>
</reference>
<name>A0A183F7Q4_HELPZ</name>
<proteinExistence type="predicted"/>
<evidence type="ECO:0000259" key="2">
    <source>
        <dbReference type="Pfam" id="PF23309"/>
    </source>
</evidence>
<keyword evidence="4" id="KW-1185">Reference proteome</keyword>
<dbReference type="Proteomes" id="UP000050761">
    <property type="component" value="Unassembled WGS sequence"/>
</dbReference>
<evidence type="ECO:0000313" key="5">
    <source>
        <dbReference type="WBParaSite" id="HPBE_0000219601-mRNA-1"/>
    </source>
</evidence>
<accession>A0A183F7Q4</accession>
<evidence type="ECO:0000313" key="4">
    <source>
        <dbReference type="Proteomes" id="UP000050761"/>
    </source>
</evidence>
<gene>
    <name evidence="3" type="ORF">HPBE_LOCUS2197</name>
</gene>
<evidence type="ECO:0000313" key="3">
    <source>
        <dbReference type="EMBL" id="VDO23622.1"/>
    </source>
</evidence>
<accession>A0A3P7X1Y6</accession>
<dbReference type="EMBL" id="UZAH01003043">
    <property type="protein sequence ID" value="VDO23622.1"/>
    <property type="molecule type" value="Genomic_DNA"/>
</dbReference>
<organism evidence="4 5">
    <name type="scientific">Heligmosomoides polygyrus</name>
    <name type="common">Parasitic roundworm</name>
    <dbReference type="NCBI Taxonomy" id="6339"/>
    <lineage>
        <taxon>Eukaryota</taxon>
        <taxon>Metazoa</taxon>
        <taxon>Ecdysozoa</taxon>
        <taxon>Nematoda</taxon>
        <taxon>Chromadorea</taxon>
        <taxon>Rhabditida</taxon>
        <taxon>Rhabditina</taxon>
        <taxon>Rhabditomorpha</taxon>
        <taxon>Strongyloidea</taxon>
        <taxon>Heligmosomidae</taxon>
        <taxon>Heligmosomoides</taxon>
    </lineage>
</organism>